<dbReference type="Proteomes" id="UP000467214">
    <property type="component" value="Unassembled WGS sequence"/>
</dbReference>
<dbReference type="PANTHER" id="PTHR43877">
    <property type="entry name" value="AMINOALKYLPHOSPHONATE N-ACETYLTRANSFERASE-RELATED-RELATED"/>
    <property type="match status" value="1"/>
</dbReference>
<dbReference type="PANTHER" id="PTHR43877:SF2">
    <property type="entry name" value="AMINOALKYLPHOSPHONATE N-ACETYLTRANSFERASE-RELATED"/>
    <property type="match status" value="1"/>
</dbReference>
<protein>
    <submittedName>
        <fullName evidence="4">GNAT family N-acetyltransferase</fullName>
    </submittedName>
</protein>
<dbReference type="PROSITE" id="PS51186">
    <property type="entry name" value="GNAT"/>
    <property type="match status" value="1"/>
</dbReference>
<accession>A0A845BJA4</accession>
<sequence length="178" mass="19424">MPYRTATPDDAPAIASLLNRAYRPAKGLAGWTHESHLVQGERANTAQVAAVLASRASTILRLEQDGELIACIQAERDGDDVHFGMFAVTPAKQAGGLGKTLLAAAEVWAREQWHSRRALMSVIIARTELTDFYLRRGYRRTSQMLPYPQGAGVGTPFQAELPLTVLAKTLQSNQDTHA</sequence>
<evidence type="ECO:0000256" key="2">
    <source>
        <dbReference type="ARBA" id="ARBA00023315"/>
    </source>
</evidence>
<organism evidence="4 5">
    <name type="scientific">Craterilacuibacter sinensis</name>
    <dbReference type="NCBI Taxonomy" id="2686017"/>
    <lineage>
        <taxon>Bacteria</taxon>
        <taxon>Pseudomonadati</taxon>
        <taxon>Pseudomonadota</taxon>
        <taxon>Betaproteobacteria</taxon>
        <taxon>Neisseriales</taxon>
        <taxon>Neisseriaceae</taxon>
        <taxon>Craterilacuibacter</taxon>
    </lineage>
</organism>
<dbReference type="CDD" id="cd04301">
    <property type="entry name" value="NAT_SF"/>
    <property type="match status" value="1"/>
</dbReference>
<gene>
    <name evidence="4" type="ORF">GQF02_04635</name>
</gene>
<keyword evidence="2" id="KW-0012">Acyltransferase</keyword>
<evidence type="ECO:0000256" key="1">
    <source>
        <dbReference type="ARBA" id="ARBA00022679"/>
    </source>
</evidence>
<evidence type="ECO:0000313" key="5">
    <source>
        <dbReference type="Proteomes" id="UP000467214"/>
    </source>
</evidence>
<dbReference type="EMBL" id="WSSB01000003">
    <property type="protein sequence ID" value="MXR36259.1"/>
    <property type="molecule type" value="Genomic_DNA"/>
</dbReference>
<feature type="domain" description="N-acetyltransferase" evidence="3">
    <location>
        <begin position="1"/>
        <end position="164"/>
    </location>
</feature>
<dbReference type="Gene3D" id="3.40.630.30">
    <property type="match status" value="1"/>
</dbReference>
<evidence type="ECO:0000313" key="4">
    <source>
        <dbReference type="EMBL" id="MXR36259.1"/>
    </source>
</evidence>
<keyword evidence="1 4" id="KW-0808">Transferase</keyword>
<dbReference type="InterPro" id="IPR000182">
    <property type="entry name" value="GNAT_dom"/>
</dbReference>
<comment type="caution">
    <text evidence="4">The sequence shown here is derived from an EMBL/GenBank/DDBJ whole genome shotgun (WGS) entry which is preliminary data.</text>
</comment>
<dbReference type="AlphaFoldDB" id="A0A845BJA4"/>
<name>A0A845BJA4_9NEIS</name>
<dbReference type="SUPFAM" id="SSF55729">
    <property type="entry name" value="Acyl-CoA N-acyltransferases (Nat)"/>
    <property type="match status" value="1"/>
</dbReference>
<dbReference type="Pfam" id="PF13673">
    <property type="entry name" value="Acetyltransf_10"/>
    <property type="match status" value="1"/>
</dbReference>
<dbReference type="RefSeq" id="WP_160795187.1">
    <property type="nucleotide sequence ID" value="NZ_WSSB01000003.1"/>
</dbReference>
<dbReference type="GO" id="GO:0016747">
    <property type="term" value="F:acyltransferase activity, transferring groups other than amino-acyl groups"/>
    <property type="evidence" value="ECO:0007669"/>
    <property type="project" value="InterPro"/>
</dbReference>
<proteinExistence type="predicted"/>
<dbReference type="InterPro" id="IPR016181">
    <property type="entry name" value="Acyl_CoA_acyltransferase"/>
</dbReference>
<dbReference type="InterPro" id="IPR050832">
    <property type="entry name" value="Bact_Acetyltransf"/>
</dbReference>
<evidence type="ECO:0000259" key="3">
    <source>
        <dbReference type="PROSITE" id="PS51186"/>
    </source>
</evidence>
<reference evidence="4 5" key="1">
    <citation type="submission" date="2019-12" db="EMBL/GenBank/DDBJ databases">
        <title>Neisseriaceae gen. nov. sp. Genome sequencing and assembly.</title>
        <authorList>
            <person name="Liu Z."/>
            <person name="Li A."/>
        </authorList>
    </citation>
    <scope>NUCLEOTIDE SEQUENCE [LARGE SCALE GENOMIC DNA]</scope>
    <source>
        <strain evidence="4 5">B2N2-7</strain>
    </source>
</reference>
<keyword evidence="5" id="KW-1185">Reference proteome</keyword>